<dbReference type="PANTHER" id="PTHR47074">
    <property type="entry name" value="BNAC02G40300D PROTEIN"/>
    <property type="match status" value="1"/>
</dbReference>
<dbReference type="InterPro" id="IPR012337">
    <property type="entry name" value="RNaseH-like_sf"/>
</dbReference>
<dbReference type="GO" id="GO:0003676">
    <property type="term" value="F:nucleic acid binding"/>
    <property type="evidence" value="ECO:0007669"/>
    <property type="project" value="InterPro"/>
</dbReference>
<gene>
    <name evidence="3" type="ORF">Dsin_029164</name>
</gene>
<reference evidence="3" key="1">
    <citation type="journal article" date="2023" name="Plant J.">
        <title>Genome sequences and population genomics provide insights into the demographic history, inbreeding, and mutation load of two 'living fossil' tree species of Dipteronia.</title>
        <authorList>
            <person name="Feng Y."/>
            <person name="Comes H.P."/>
            <person name="Chen J."/>
            <person name="Zhu S."/>
            <person name="Lu R."/>
            <person name="Zhang X."/>
            <person name="Li P."/>
            <person name="Qiu J."/>
            <person name="Olsen K.M."/>
            <person name="Qiu Y."/>
        </authorList>
    </citation>
    <scope>NUCLEOTIDE SEQUENCE</scope>
    <source>
        <strain evidence="3">NBL</strain>
    </source>
</reference>
<keyword evidence="1" id="KW-0472">Membrane</keyword>
<accession>A0AAD9ZS31</accession>
<organism evidence="3 4">
    <name type="scientific">Dipteronia sinensis</name>
    <dbReference type="NCBI Taxonomy" id="43782"/>
    <lineage>
        <taxon>Eukaryota</taxon>
        <taxon>Viridiplantae</taxon>
        <taxon>Streptophyta</taxon>
        <taxon>Embryophyta</taxon>
        <taxon>Tracheophyta</taxon>
        <taxon>Spermatophyta</taxon>
        <taxon>Magnoliopsida</taxon>
        <taxon>eudicotyledons</taxon>
        <taxon>Gunneridae</taxon>
        <taxon>Pentapetalae</taxon>
        <taxon>rosids</taxon>
        <taxon>malvids</taxon>
        <taxon>Sapindales</taxon>
        <taxon>Sapindaceae</taxon>
        <taxon>Hippocastanoideae</taxon>
        <taxon>Acereae</taxon>
        <taxon>Dipteronia</taxon>
    </lineage>
</organism>
<dbReference type="InterPro" id="IPR044730">
    <property type="entry name" value="RNase_H-like_dom_plant"/>
</dbReference>
<evidence type="ECO:0000259" key="2">
    <source>
        <dbReference type="Pfam" id="PF13456"/>
    </source>
</evidence>
<dbReference type="Pfam" id="PF13456">
    <property type="entry name" value="RVT_3"/>
    <property type="match status" value="1"/>
</dbReference>
<dbReference type="GO" id="GO:0004523">
    <property type="term" value="F:RNA-DNA hybrid ribonuclease activity"/>
    <property type="evidence" value="ECO:0007669"/>
    <property type="project" value="InterPro"/>
</dbReference>
<sequence length="171" mass="19296">MTVSFSDQIWILWKAVIHDVAWSVWFTRNRKILDDKPVDFRLALSLVWRAVKDANRLSLGCMRNSVDELLIHKHFGLRGRPPHASVIKSVFWSPPSPGWVKVNTDEVALGSPDAGGYGGVFRNCRSFIKGCFAALLDLVFAFEAGLLAVSMAINYAWINDWRSIWLESDSS</sequence>
<dbReference type="AlphaFoldDB" id="A0AAD9ZS31"/>
<evidence type="ECO:0000256" key="1">
    <source>
        <dbReference type="SAM" id="Phobius"/>
    </source>
</evidence>
<dbReference type="PANTHER" id="PTHR47074:SF75">
    <property type="entry name" value="RNASE H TYPE-1 DOMAIN-CONTAINING PROTEIN"/>
    <property type="match status" value="1"/>
</dbReference>
<keyword evidence="1" id="KW-1133">Transmembrane helix</keyword>
<dbReference type="EMBL" id="JANJYJ010000009">
    <property type="protein sequence ID" value="KAK3189603.1"/>
    <property type="molecule type" value="Genomic_DNA"/>
</dbReference>
<dbReference type="Proteomes" id="UP001281410">
    <property type="component" value="Unassembled WGS sequence"/>
</dbReference>
<evidence type="ECO:0000313" key="3">
    <source>
        <dbReference type="EMBL" id="KAK3189603.1"/>
    </source>
</evidence>
<protein>
    <recommendedName>
        <fullName evidence="2">RNase H type-1 domain-containing protein</fullName>
    </recommendedName>
</protein>
<dbReference type="SUPFAM" id="SSF53098">
    <property type="entry name" value="Ribonuclease H-like"/>
    <property type="match status" value="1"/>
</dbReference>
<name>A0AAD9ZS31_9ROSI</name>
<comment type="caution">
    <text evidence="3">The sequence shown here is derived from an EMBL/GenBank/DDBJ whole genome shotgun (WGS) entry which is preliminary data.</text>
</comment>
<dbReference type="InterPro" id="IPR002156">
    <property type="entry name" value="RNaseH_domain"/>
</dbReference>
<keyword evidence="1" id="KW-0812">Transmembrane</keyword>
<proteinExistence type="predicted"/>
<dbReference type="CDD" id="cd06222">
    <property type="entry name" value="RNase_H_like"/>
    <property type="match status" value="1"/>
</dbReference>
<feature type="transmembrane region" description="Helical" evidence="1">
    <location>
        <begin position="132"/>
        <end position="158"/>
    </location>
</feature>
<feature type="domain" description="RNase H type-1" evidence="2">
    <location>
        <begin position="111"/>
        <end position="170"/>
    </location>
</feature>
<keyword evidence="4" id="KW-1185">Reference proteome</keyword>
<dbReference type="InterPro" id="IPR052929">
    <property type="entry name" value="RNase_H-like_EbsB-rel"/>
</dbReference>
<evidence type="ECO:0000313" key="4">
    <source>
        <dbReference type="Proteomes" id="UP001281410"/>
    </source>
</evidence>